<dbReference type="OrthoDB" id="843225at2759"/>
<dbReference type="PRINTS" id="PR01438">
    <property type="entry name" value="UNVRSLSTRESS"/>
</dbReference>
<name>M7NTZ7_PNEMU</name>
<dbReference type="AlphaFoldDB" id="M7NTZ7"/>
<proteinExistence type="predicted"/>
<dbReference type="STRING" id="1069680.M7NTZ7"/>
<dbReference type="GeneID" id="19894993"/>
<reference evidence="3" key="1">
    <citation type="journal article" date="2016" name="Nat. Commun.">
        <title>Genome analysis of three Pneumocystis species reveals adaptation mechanisms to life exclusively in mammalian hosts.</title>
        <authorList>
            <person name="Ma L."/>
            <person name="Chen Z."/>
            <person name="Huang D.W."/>
            <person name="Kutty G."/>
            <person name="Ishihara M."/>
            <person name="Wang H."/>
            <person name="Abouelleil A."/>
            <person name="Bishop L."/>
            <person name="Davey E."/>
            <person name="Deng R."/>
            <person name="Deng X."/>
            <person name="Fan L."/>
            <person name="Fantoni G."/>
            <person name="Fitzgerald M."/>
            <person name="Gogineni E."/>
            <person name="Goldberg J.M."/>
            <person name="Handley G."/>
            <person name="Hu X."/>
            <person name="Huber C."/>
            <person name="Jiao X."/>
            <person name="Jones K."/>
            <person name="Levin J.Z."/>
            <person name="Liu Y."/>
            <person name="Macdonald P."/>
            <person name="Melnikov A."/>
            <person name="Raley C."/>
            <person name="Sassi M."/>
            <person name="Sherman B.T."/>
            <person name="Song X."/>
            <person name="Sykes S."/>
            <person name="Tran B."/>
            <person name="Walsh L."/>
            <person name="Xia Y."/>
            <person name="Yang J."/>
            <person name="Young S."/>
            <person name="Zeng Q."/>
            <person name="Zheng X."/>
            <person name="Stephens R."/>
            <person name="Nusbaum C."/>
            <person name="Birren B.W."/>
            <person name="Azadi P."/>
            <person name="Lempicki R.A."/>
            <person name="Cuomo C.A."/>
            <person name="Kovacs J.A."/>
        </authorList>
    </citation>
    <scope>NUCLEOTIDE SEQUENCE [LARGE SCALE GENOMIC DNA]</scope>
    <source>
        <strain evidence="3">B123</strain>
    </source>
</reference>
<feature type="domain" description="UspA" evidence="1">
    <location>
        <begin position="61"/>
        <end position="197"/>
    </location>
</feature>
<keyword evidence="3" id="KW-1185">Reference proteome</keyword>
<dbReference type="RefSeq" id="XP_007873220.1">
    <property type="nucleotide sequence ID" value="XM_007875029.1"/>
</dbReference>
<dbReference type="eggNOG" id="ENOG502RYEB">
    <property type="taxonomic scope" value="Eukaryota"/>
</dbReference>
<dbReference type="Proteomes" id="UP000011958">
    <property type="component" value="Unassembled WGS sequence"/>
</dbReference>
<protein>
    <recommendedName>
        <fullName evidence="1">UspA domain-containing protein</fullName>
    </recommendedName>
</protein>
<dbReference type="Gene3D" id="3.40.50.620">
    <property type="entry name" value="HUPs"/>
    <property type="match status" value="1"/>
</dbReference>
<dbReference type="SUPFAM" id="SSF52402">
    <property type="entry name" value="Adenine nucleotide alpha hydrolases-like"/>
    <property type="match status" value="1"/>
</dbReference>
<dbReference type="OMA" id="KCVEYDP"/>
<sequence>MATSHETAVGSEISGILGGASEAPVFLKRVSFDTFDNRDARDFSLTLRATHRSYTYSYRSRTFLCGIDQNDYSESALDWLIEVLVEDGDEIIALRVIDPGSRMAAGLSMQEKMYRKDADLLMERILQKNEESKAISVMVEFAMGKVTTTLLHRIHIYQPDSLIIGTRGKGLGLQSLLPGSISKYCLATSPVPVIVVRPDRKREEAKSKRLANPLRQSYVEILEKSNSSMDFRTLNQSTQAEKPSSTIKSHFGIFGGSKYKRLSV</sequence>
<evidence type="ECO:0000313" key="2">
    <source>
        <dbReference type="EMBL" id="EMR10591.1"/>
    </source>
</evidence>
<dbReference type="PANTHER" id="PTHR47815">
    <property type="entry name" value="UNIVERSAL STRESS PROTEIN A FAMILY PROTEIN C25B2.10"/>
    <property type="match status" value="1"/>
</dbReference>
<organism evidence="2 3">
    <name type="scientific">Pneumocystis murina (strain B123)</name>
    <name type="common">Mouse pneumocystis pneumonia agent</name>
    <name type="synonym">Pneumocystis carinii f. sp. muris</name>
    <dbReference type="NCBI Taxonomy" id="1069680"/>
    <lineage>
        <taxon>Eukaryota</taxon>
        <taxon>Fungi</taxon>
        <taxon>Dikarya</taxon>
        <taxon>Ascomycota</taxon>
        <taxon>Taphrinomycotina</taxon>
        <taxon>Pneumocystomycetes</taxon>
        <taxon>Pneumocystaceae</taxon>
        <taxon>Pneumocystis</taxon>
    </lineage>
</organism>
<dbReference type="HOGENOM" id="CLU_060788_1_0_1"/>
<accession>M7NTZ7</accession>
<evidence type="ECO:0000259" key="1">
    <source>
        <dbReference type="Pfam" id="PF00582"/>
    </source>
</evidence>
<comment type="caution">
    <text evidence="2">The sequence shown here is derived from an EMBL/GenBank/DDBJ whole genome shotgun (WGS) entry which is preliminary data.</text>
</comment>
<dbReference type="InterPro" id="IPR006016">
    <property type="entry name" value="UspA"/>
</dbReference>
<gene>
    <name evidence="2" type="ORF">PNEG_01296</name>
</gene>
<dbReference type="CDD" id="cd23659">
    <property type="entry name" value="USP_At3g01520-like"/>
    <property type="match status" value="1"/>
</dbReference>
<dbReference type="VEuPathDB" id="FungiDB:PNEG_01296"/>
<dbReference type="EMBL" id="AFWA02000006">
    <property type="protein sequence ID" value="EMR10591.1"/>
    <property type="molecule type" value="Genomic_DNA"/>
</dbReference>
<dbReference type="InterPro" id="IPR014729">
    <property type="entry name" value="Rossmann-like_a/b/a_fold"/>
</dbReference>
<dbReference type="PANTHER" id="PTHR47815:SF1">
    <property type="entry name" value="UNIVERSAL STRESS PROTEIN A FAMILY PROTEIN C25B2.10"/>
    <property type="match status" value="1"/>
</dbReference>
<evidence type="ECO:0000313" key="3">
    <source>
        <dbReference type="Proteomes" id="UP000011958"/>
    </source>
</evidence>
<dbReference type="Pfam" id="PF00582">
    <property type="entry name" value="Usp"/>
    <property type="match status" value="1"/>
</dbReference>
<dbReference type="InterPro" id="IPR006015">
    <property type="entry name" value="Universal_stress_UspA"/>
</dbReference>